<evidence type="ECO:0000313" key="2">
    <source>
        <dbReference type="Proteomes" id="UP000269221"/>
    </source>
</evidence>
<gene>
    <name evidence="1" type="ORF">DUI87_24551</name>
</gene>
<keyword evidence="2" id="KW-1185">Reference proteome</keyword>
<proteinExistence type="predicted"/>
<organism evidence="1 2">
    <name type="scientific">Hirundo rustica rustica</name>
    <dbReference type="NCBI Taxonomy" id="333673"/>
    <lineage>
        <taxon>Eukaryota</taxon>
        <taxon>Metazoa</taxon>
        <taxon>Chordata</taxon>
        <taxon>Craniata</taxon>
        <taxon>Vertebrata</taxon>
        <taxon>Euteleostomi</taxon>
        <taxon>Archelosauria</taxon>
        <taxon>Archosauria</taxon>
        <taxon>Dinosauria</taxon>
        <taxon>Saurischia</taxon>
        <taxon>Theropoda</taxon>
        <taxon>Coelurosauria</taxon>
        <taxon>Aves</taxon>
        <taxon>Neognathae</taxon>
        <taxon>Neoaves</taxon>
        <taxon>Telluraves</taxon>
        <taxon>Australaves</taxon>
        <taxon>Passeriformes</taxon>
        <taxon>Sylvioidea</taxon>
        <taxon>Hirundinidae</taxon>
        <taxon>Hirundo</taxon>
    </lineage>
</organism>
<dbReference type="Proteomes" id="UP000269221">
    <property type="component" value="Unassembled WGS sequence"/>
</dbReference>
<comment type="caution">
    <text evidence="1">The sequence shown here is derived from an EMBL/GenBank/DDBJ whole genome shotgun (WGS) entry which is preliminary data.</text>
</comment>
<sequence>MQAESGIVPDFEVGEEFHEEPKTYYELKSQPLKSRAPQVRCQVAGAQSCSWYFIGILQLRETVALETMLQLPPLGRLEFILLHCSPKTTDLDSQWNLNKNPMRSAHAYVSEQFLQSPHVYLPPVMLSACVASLEKELDMTTEFWIQNWVVLKANRNVVKSEAGCHMDRIWKFGIQLFPAV</sequence>
<dbReference type="EMBL" id="QRBI01000151">
    <property type="protein sequence ID" value="RMB99005.1"/>
    <property type="molecule type" value="Genomic_DNA"/>
</dbReference>
<evidence type="ECO:0000313" key="1">
    <source>
        <dbReference type="EMBL" id="RMB99005.1"/>
    </source>
</evidence>
<reference evidence="1 2" key="1">
    <citation type="submission" date="2018-07" db="EMBL/GenBank/DDBJ databases">
        <title>A high quality draft genome assembly of the barn swallow (H. rustica rustica).</title>
        <authorList>
            <person name="Formenti G."/>
            <person name="Chiara M."/>
            <person name="Poveda L."/>
            <person name="Francoijs K.-J."/>
            <person name="Bonisoli-Alquati A."/>
            <person name="Canova L."/>
            <person name="Gianfranceschi L."/>
            <person name="Horner D.S."/>
            <person name="Saino N."/>
        </authorList>
    </citation>
    <scope>NUCLEOTIDE SEQUENCE [LARGE SCALE GENOMIC DNA]</scope>
    <source>
        <strain evidence="1">Chelidonia</strain>
        <tissue evidence="1">Blood</tissue>
    </source>
</reference>
<dbReference type="STRING" id="333673.A0A3M0JDE2"/>
<name>A0A3M0JDE2_HIRRU</name>
<dbReference type="AlphaFoldDB" id="A0A3M0JDE2"/>
<accession>A0A3M0JDE2</accession>
<protein>
    <submittedName>
        <fullName evidence="1">Uncharacterized protein</fullName>
    </submittedName>
</protein>
<dbReference type="OrthoDB" id="6242697at2759"/>